<name>A0A811RPP1_9POAL</name>
<dbReference type="EMBL" id="CAJGYO010000016">
    <property type="protein sequence ID" value="CAD6272547.1"/>
    <property type="molecule type" value="Genomic_DNA"/>
</dbReference>
<accession>A0A811RPP1</accession>
<feature type="region of interest" description="Disordered" evidence="1">
    <location>
        <begin position="66"/>
        <end position="102"/>
    </location>
</feature>
<organism evidence="2 3">
    <name type="scientific">Miscanthus lutarioriparius</name>
    <dbReference type="NCBI Taxonomy" id="422564"/>
    <lineage>
        <taxon>Eukaryota</taxon>
        <taxon>Viridiplantae</taxon>
        <taxon>Streptophyta</taxon>
        <taxon>Embryophyta</taxon>
        <taxon>Tracheophyta</taxon>
        <taxon>Spermatophyta</taxon>
        <taxon>Magnoliopsida</taxon>
        <taxon>Liliopsida</taxon>
        <taxon>Poales</taxon>
        <taxon>Poaceae</taxon>
        <taxon>PACMAD clade</taxon>
        <taxon>Panicoideae</taxon>
        <taxon>Andropogonodae</taxon>
        <taxon>Andropogoneae</taxon>
        <taxon>Saccharinae</taxon>
        <taxon>Miscanthus</taxon>
    </lineage>
</organism>
<sequence>MVLLVQLPNVAGVRRPAAATVHRSCRAGRFTVYAAASGGRLKEEEEAKGVGKEKIVIRVSDPVRERRLPPPLFSAPDEPSVPPPEPEEGRRQGVEDGEKAKGQYYVNMGDAIRTLREDLPVAFYREPNFHVYRKFVFFNTIYFI</sequence>
<dbReference type="Proteomes" id="UP000604825">
    <property type="component" value="Unassembled WGS sequence"/>
</dbReference>
<dbReference type="OrthoDB" id="684550at2759"/>
<evidence type="ECO:0000313" key="3">
    <source>
        <dbReference type="Proteomes" id="UP000604825"/>
    </source>
</evidence>
<comment type="caution">
    <text evidence="2">The sequence shown here is derived from an EMBL/GenBank/DDBJ whole genome shotgun (WGS) entry which is preliminary data.</text>
</comment>
<feature type="compositionally biased region" description="Pro residues" evidence="1">
    <location>
        <begin position="69"/>
        <end position="84"/>
    </location>
</feature>
<evidence type="ECO:0000313" key="2">
    <source>
        <dbReference type="EMBL" id="CAD6272547.1"/>
    </source>
</evidence>
<evidence type="ECO:0000256" key="1">
    <source>
        <dbReference type="SAM" id="MobiDB-lite"/>
    </source>
</evidence>
<proteinExistence type="predicted"/>
<reference evidence="2" key="1">
    <citation type="submission" date="2020-10" db="EMBL/GenBank/DDBJ databases">
        <authorList>
            <person name="Han B."/>
            <person name="Lu T."/>
            <person name="Zhao Q."/>
            <person name="Huang X."/>
            <person name="Zhao Y."/>
        </authorList>
    </citation>
    <scope>NUCLEOTIDE SEQUENCE</scope>
</reference>
<keyword evidence="3" id="KW-1185">Reference proteome</keyword>
<dbReference type="AlphaFoldDB" id="A0A811RPP1"/>
<protein>
    <submittedName>
        <fullName evidence="2">Uncharacterized protein</fullName>
    </submittedName>
</protein>
<feature type="compositionally biased region" description="Basic and acidic residues" evidence="1">
    <location>
        <begin position="87"/>
        <end position="101"/>
    </location>
</feature>
<gene>
    <name evidence="2" type="ORF">NCGR_LOCUS55822</name>
</gene>